<comment type="caution">
    <text evidence="3">The sequence shown here is derived from an EMBL/GenBank/DDBJ whole genome shotgun (WGS) entry which is preliminary data.</text>
</comment>
<feature type="transmembrane region" description="Helical" evidence="2">
    <location>
        <begin position="329"/>
        <end position="351"/>
    </location>
</feature>
<protein>
    <submittedName>
        <fullName evidence="3">DUF6350 family protein</fullName>
    </submittedName>
</protein>
<feature type="transmembrane region" description="Helical" evidence="2">
    <location>
        <begin position="28"/>
        <end position="55"/>
    </location>
</feature>
<dbReference type="Pfam" id="PF19877">
    <property type="entry name" value="DUF6350"/>
    <property type="match status" value="1"/>
</dbReference>
<feature type="transmembrane region" description="Helical" evidence="2">
    <location>
        <begin position="265"/>
        <end position="287"/>
    </location>
</feature>
<dbReference type="RefSeq" id="WP_345669137.1">
    <property type="nucleotide sequence ID" value="NZ_BAABKC010000047.1"/>
</dbReference>
<keyword evidence="4" id="KW-1185">Reference proteome</keyword>
<evidence type="ECO:0000256" key="2">
    <source>
        <dbReference type="SAM" id="Phobius"/>
    </source>
</evidence>
<keyword evidence="2" id="KW-0812">Transmembrane</keyword>
<evidence type="ECO:0000313" key="4">
    <source>
        <dbReference type="Proteomes" id="UP001500124"/>
    </source>
</evidence>
<reference evidence="4" key="1">
    <citation type="journal article" date="2019" name="Int. J. Syst. Evol. Microbiol.">
        <title>The Global Catalogue of Microorganisms (GCM) 10K type strain sequencing project: providing services to taxonomists for standard genome sequencing and annotation.</title>
        <authorList>
            <consortium name="The Broad Institute Genomics Platform"/>
            <consortium name="The Broad Institute Genome Sequencing Center for Infectious Disease"/>
            <person name="Wu L."/>
            <person name="Ma J."/>
        </authorList>
    </citation>
    <scope>NUCLEOTIDE SEQUENCE [LARGE SCALE GENOMIC DNA]</scope>
    <source>
        <strain evidence="4">JCM 18410</strain>
    </source>
</reference>
<dbReference type="InterPro" id="IPR045931">
    <property type="entry name" value="DUF6350"/>
</dbReference>
<dbReference type="Proteomes" id="UP001500124">
    <property type="component" value="Unassembled WGS sequence"/>
</dbReference>
<keyword evidence="2" id="KW-1133">Transmembrane helix</keyword>
<feature type="transmembrane region" description="Helical" evidence="2">
    <location>
        <begin position="372"/>
        <end position="390"/>
    </location>
</feature>
<feature type="transmembrane region" description="Helical" evidence="2">
    <location>
        <begin position="134"/>
        <end position="153"/>
    </location>
</feature>
<dbReference type="EMBL" id="BAABKC010000047">
    <property type="protein sequence ID" value="GAA5059112.1"/>
    <property type="molecule type" value="Genomic_DNA"/>
</dbReference>
<feature type="compositionally biased region" description="Low complexity" evidence="1">
    <location>
        <begin position="541"/>
        <end position="582"/>
    </location>
</feature>
<keyword evidence="2" id="KW-0472">Membrane</keyword>
<feature type="region of interest" description="Disordered" evidence="1">
    <location>
        <begin position="486"/>
        <end position="582"/>
    </location>
</feature>
<organism evidence="3 4">
    <name type="scientific">Streptomyces similanensis</name>
    <dbReference type="NCBI Taxonomy" id="1274988"/>
    <lineage>
        <taxon>Bacteria</taxon>
        <taxon>Bacillati</taxon>
        <taxon>Actinomycetota</taxon>
        <taxon>Actinomycetes</taxon>
        <taxon>Kitasatosporales</taxon>
        <taxon>Streptomycetaceae</taxon>
        <taxon>Streptomyces</taxon>
    </lineage>
</organism>
<feature type="transmembrane region" description="Helical" evidence="2">
    <location>
        <begin position="223"/>
        <end position="245"/>
    </location>
</feature>
<sequence length="582" mass="59291">MADVIQTTRHRPPLAQLRIRVRDRSPGLGAGFLGGVVAAGLGLGSSAVLVIVLWISSPYPDSGPSGALHVAAALWLLAHGTELLRAGTLTGAPTPIGVTPLLLLALPALLLHRAARDATDGSDGGPLLPQRTAWAGVVLGYLSVACAASVYAAGGPLRPSWPWTVLWLPLVAVTAAGSGVWAAYGCPRVPLERALDALSLSPGVRRLLLGPGPRARLGASARAAGAGVVVFVGGGALVLGVSLVAHGGAAQGAFLKLTEGWSGRFAVLLLCLALLPNAVLWAAAYALGPGFALGPGQVGPLASAPLPSLPPFPLLAAVPDAGPGTALNWAATVVPAAAGLTIGWFVAGAAVRETREPGAKGGPRVWSWRRTAGGAALACVVCALVLGVLAELAGGPLGNAALDRFGPAGWQITGAVLLWTAPAAVPTAVTVRAWRCWGQRARVDEETPWRITMPRTGDAVRAARTAEAVDAGRRCLPDHHYDATLEPYDVLPLDPPAPDALTDRPTTHPTPPAPTAKHTEPRRSENPGKPHGEPETPGKAPQPETLETPETPGTAGTPEKTPTTEPSGPQPDSSSAPEAPPE</sequence>
<feature type="transmembrane region" description="Helical" evidence="2">
    <location>
        <begin position="165"/>
        <end position="184"/>
    </location>
</feature>
<feature type="transmembrane region" description="Helical" evidence="2">
    <location>
        <begin position="96"/>
        <end position="114"/>
    </location>
</feature>
<feature type="transmembrane region" description="Helical" evidence="2">
    <location>
        <begin position="67"/>
        <end position="84"/>
    </location>
</feature>
<evidence type="ECO:0000256" key="1">
    <source>
        <dbReference type="SAM" id="MobiDB-lite"/>
    </source>
</evidence>
<evidence type="ECO:0000313" key="3">
    <source>
        <dbReference type="EMBL" id="GAA5059112.1"/>
    </source>
</evidence>
<gene>
    <name evidence="3" type="ORF">GCM10023336_34640</name>
</gene>
<name>A0ABP9KL41_9ACTN</name>
<proteinExistence type="predicted"/>
<feature type="compositionally biased region" description="Basic and acidic residues" evidence="1">
    <location>
        <begin position="517"/>
        <end position="536"/>
    </location>
</feature>
<feature type="transmembrane region" description="Helical" evidence="2">
    <location>
        <begin position="410"/>
        <end position="434"/>
    </location>
</feature>
<accession>A0ABP9KL41</accession>